<dbReference type="RefSeq" id="WP_109617918.1">
    <property type="nucleotide sequence ID" value="NZ_QGDO01000002.1"/>
</dbReference>
<gene>
    <name evidence="1" type="ORF">BC781_102961</name>
</gene>
<dbReference type="Proteomes" id="UP000245535">
    <property type="component" value="Unassembled WGS sequence"/>
</dbReference>
<sequence length="98" mass="11172">MSDKFQNVPVKDGAEVVFCEEVQIKEFDAFYAKWEWNGLVIENMIFKEEDLKGKTDEAILTLVASSPISEQGVAPILTKEHGYVYVSFHTKPMDLDEL</sequence>
<accession>A0A315ZE25</accession>
<dbReference type="OrthoDB" id="6198900at2"/>
<dbReference type="AlphaFoldDB" id="A0A315ZE25"/>
<protein>
    <submittedName>
        <fullName evidence="1">Uncharacterized protein</fullName>
    </submittedName>
</protein>
<evidence type="ECO:0000313" key="1">
    <source>
        <dbReference type="EMBL" id="PWJ43400.1"/>
    </source>
</evidence>
<evidence type="ECO:0000313" key="2">
    <source>
        <dbReference type="Proteomes" id="UP000245535"/>
    </source>
</evidence>
<proteinExistence type="predicted"/>
<keyword evidence="2" id="KW-1185">Reference proteome</keyword>
<dbReference type="EMBL" id="QGDO01000002">
    <property type="protein sequence ID" value="PWJ43400.1"/>
    <property type="molecule type" value="Genomic_DNA"/>
</dbReference>
<comment type="caution">
    <text evidence="1">The sequence shown here is derived from an EMBL/GenBank/DDBJ whole genome shotgun (WGS) entry which is preliminary data.</text>
</comment>
<reference evidence="1 2" key="1">
    <citation type="submission" date="2018-03" db="EMBL/GenBank/DDBJ databases">
        <title>Genomic Encyclopedia of Archaeal and Bacterial Type Strains, Phase II (KMG-II): from individual species to whole genera.</title>
        <authorList>
            <person name="Goeker M."/>
        </authorList>
    </citation>
    <scope>NUCLEOTIDE SEQUENCE [LARGE SCALE GENOMIC DNA]</scope>
    <source>
        <strain evidence="1 2">DSM 28229</strain>
    </source>
</reference>
<organism evidence="1 2">
    <name type="scientific">Sediminitomix flava</name>
    <dbReference type="NCBI Taxonomy" id="379075"/>
    <lineage>
        <taxon>Bacteria</taxon>
        <taxon>Pseudomonadati</taxon>
        <taxon>Bacteroidota</taxon>
        <taxon>Cytophagia</taxon>
        <taxon>Cytophagales</taxon>
        <taxon>Flammeovirgaceae</taxon>
        <taxon>Sediminitomix</taxon>
    </lineage>
</organism>
<name>A0A315ZE25_SEDFL</name>